<keyword evidence="2" id="KW-1185">Reference proteome</keyword>
<dbReference type="RefSeq" id="WP_039909622.1">
    <property type="nucleotide sequence ID" value="NZ_CP036170.1"/>
</dbReference>
<dbReference type="Proteomes" id="UP000289664">
    <property type="component" value="Chromosome"/>
</dbReference>
<protein>
    <submittedName>
        <fullName evidence="1">Uncharacterized protein</fullName>
    </submittedName>
</protein>
<accession>A0A494WI34</accession>
<gene>
    <name evidence="1" type="ORF">HDCHBGLK_00881</name>
</gene>
<name>A0A494WI34_CLOS5</name>
<dbReference type="OrthoDB" id="1371622at2"/>
<sequence>METRTFEDVKKYVEWQSQGKCTVLSAKTEQHFNDLGVDVYVWNVKTDTDGDWWVVEGDNVPMNLYPQSAYYFGADEAYSFHMGLMQRMSRSQEDYNPEDFINGVTLGAEIAPQLFRKLKNIAALIDTAKEIEDFQSIGVQCRETLIELGNHLYNPMMAGNEDQPQASNFKRKCELFIKFYLRGSENSDYRNIIKKLTEATWDYANKITHSRSATYYEVSTCTTLCISLVGVYENILQKVFDPLSQYHCSECQSKKLSISGDDSDEDGIVQKLYLHCEECGATTQIAFEKNDENSPTYITGKVIK</sequence>
<evidence type="ECO:0000313" key="2">
    <source>
        <dbReference type="Proteomes" id="UP000289664"/>
    </source>
</evidence>
<dbReference type="KEGG" id="csci:HDCHBGLK_00881"/>
<reference evidence="1 2" key="1">
    <citation type="journal article" date="2019" name="Appl. Environ. Microbiol.">
        <title>Clostridium scindens ATCC 35704: integration of nutritional requirements, the complete genome sequence, and global transcriptional responses to bile acids.</title>
        <authorList>
            <person name="Devendran S."/>
            <person name="Shrestha R."/>
            <person name="Alves J.M.P."/>
            <person name="Wolf P.G."/>
            <person name="Ly L."/>
            <person name="Hernandez A.G."/>
            <person name="Mendez-Garcia C."/>
            <person name="Inboden A."/>
            <person name="Wiley J."/>
            <person name="Paul O."/>
            <person name="Allen A."/>
            <person name="Springer E."/>
            <person name="Wright C.L."/>
            <person name="Fields C.J."/>
            <person name="Daniel S.L."/>
            <person name="Ridlon J.M."/>
        </authorList>
    </citation>
    <scope>NUCLEOTIDE SEQUENCE [LARGE SCALE GENOMIC DNA]</scope>
    <source>
        <strain evidence="1 2">ATCC 35704</strain>
    </source>
</reference>
<organism evidence="1 2">
    <name type="scientific">Clostridium scindens (strain ATCC 35704 / DSM 5676 / VPI 13733 / 19)</name>
    <dbReference type="NCBI Taxonomy" id="411468"/>
    <lineage>
        <taxon>Bacteria</taxon>
        <taxon>Bacillati</taxon>
        <taxon>Bacillota</taxon>
        <taxon>Clostridia</taxon>
        <taxon>Lachnospirales</taxon>
        <taxon>Lachnospiraceae</taxon>
    </lineage>
</organism>
<dbReference type="EMBL" id="CP036170">
    <property type="protein sequence ID" value="QBF73507.1"/>
    <property type="molecule type" value="Genomic_DNA"/>
</dbReference>
<proteinExistence type="predicted"/>
<dbReference type="GeneID" id="62695104"/>
<evidence type="ECO:0000313" key="1">
    <source>
        <dbReference type="EMBL" id="QBF73507.1"/>
    </source>
</evidence>
<dbReference type="AlphaFoldDB" id="A0A494WI34"/>